<keyword evidence="1" id="KW-1133">Transmembrane helix</keyword>
<evidence type="ECO:0000313" key="2">
    <source>
        <dbReference type="EMBL" id="MBJ6362083.1"/>
    </source>
</evidence>
<feature type="transmembrane region" description="Helical" evidence="1">
    <location>
        <begin position="60"/>
        <end position="80"/>
    </location>
</feature>
<comment type="caution">
    <text evidence="2">The sequence shown here is derived from an EMBL/GenBank/DDBJ whole genome shotgun (WGS) entry which is preliminary data.</text>
</comment>
<dbReference type="Proteomes" id="UP000640274">
    <property type="component" value="Unassembled WGS sequence"/>
</dbReference>
<keyword evidence="1" id="KW-0812">Transmembrane</keyword>
<evidence type="ECO:0000256" key="1">
    <source>
        <dbReference type="SAM" id="Phobius"/>
    </source>
</evidence>
<sequence>MINVRLDIRELGTKVDAMKDVRKEVEIAKDDAKEALQYAKSGQHQINELKESNKWLKRTVATSLITGVIGWMLTILFRVLEP</sequence>
<dbReference type="AlphaFoldDB" id="A0A934J878"/>
<gene>
    <name evidence="2" type="ORF">JFN88_12480</name>
</gene>
<reference evidence="2" key="1">
    <citation type="submission" date="2020-12" db="EMBL/GenBank/DDBJ databases">
        <authorList>
            <person name="Huq M.A."/>
        </authorList>
    </citation>
    <scope>NUCLEOTIDE SEQUENCE</scope>
    <source>
        <strain evidence="2">MAHUQ-46</strain>
    </source>
</reference>
<dbReference type="EMBL" id="JAELUP010000065">
    <property type="protein sequence ID" value="MBJ6362083.1"/>
    <property type="molecule type" value="Genomic_DNA"/>
</dbReference>
<accession>A0A934J878</accession>
<dbReference type="InterPro" id="IPR019715">
    <property type="entry name" value="Haemolysin_XhlA"/>
</dbReference>
<keyword evidence="3" id="KW-1185">Reference proteome</keyword>
<proteinExistence type="predicted"/>
<organism evidence="2 3">
    <name type="scientific">Paenibacillus roseus</name>
    <dbReference type="NCBI Taxonomy" id="2798579"/>
    <lineage>
        <taxon>Bacteria</taxon>
        <taxon>Bacillati</taxon>
        <taxon>Bacillota</taxon>
        <taxon>Bacilli</taxon>
        <taxon>Bacillales</taxon>
        <taxon>Paenibacillaceae</taxon>
        <taxon>Paenibacillus</taxon>
    </lineage>
</organism>
<evidence type="ECO:0000313" key="3">
    <source>
        <dbReference type="Proteomes" id="UP000640274"/>
    </source>
</evidence>
<protein>
    <submittedName>
        <fullName evidence="2">Hemolysin XhlA family protein</fullName>
    </submittedName>
</protein>
<dbReference type="Pfam" id="PF10779">
    <property type="entry name" value="XhlA"/>
    <property type="match status" value="1"/>
</dbReference>
<keyword evidence="1" id="KW-0472">Membrane</keyword>
<name>A0A934J878_9BACL</name>